<reference evidence="3 4" key="1">
    <citation type="submission" date="2016-11" db="EMBL/GenBank/DDBJ databases">
        <title>Draft genome of Pseudomonas versuta A4R1.5.</title>
        <authorList>
            <person name="See-Too W.-S."/>
        </authorList>
    </citation>
    <scope>NUCLEOTIDE SEQUENCE [LARGE SCALE GENOMIC DNA]</scope>
    <source>
        <strain evidence="3 4">A4R1.5</strain>
    </source>
</reference>
<dbReference type="Gene3D" id="2.180.10.10">
    <property type="entry name" value="RHS repeat-associated core"/>
    <property type="match status" value="1"/>
</dbReference>
<feature type="transmembrane region" description="Helical" evidence="1">
    <location>
        <begin position="106"/>
        <end position="128"/>
    </location>
</feature>
<protein>
    <recommendedName>
        <fullName evidence="2">F-box domain-containing protein</fullName>
    </recommendedName>
</protein>
<feature type="transmembrane region" description="Helical" evidence="1">
    <location>
        <begin position="70"/>
        <end position="94"/>
    </location>
</feature>
<organism evidence="3 4">
    <name type="scientific">Pseudomonas versuta</name>
    <dbReference type="NCBI Taxonomy" id="1788301"/>
    <lineage>
        <taxon>Bacteria</taxon>
        <taxon>Pseudomonadati</taxon>
        <taxon>Pseudomonadota</taxon>
        <taxon>Gammaproteobacteria</taxon>
        <taxon>Pseudomonadales</taxon>
        <taxon>Pseudomonadaceae</taxon>
        <taxon>Pseudomonas</taxon>
    </lineage>
</organism>
<evidence type="ECO:0000313" key="3">
    <source>
        <dbReference type="EMBL" id="OKA17513.1"/>
    </source>
</evidence>
<sequence>RFHSRDSLSPFGEGGLNGYAYCAGDPVNRIDPSGHSWLDWLLPAVGIAFGVMGAVASFGALAAPAAALTASYITAVTTATLSVVSLAADVASIALLATGNENAGRILGFVGMATGLASAAPSIAGAAAKGVKKVGKFVGAWQHKLQNAGGVPGRGQAFYEGIRREPRLDQMARHALPVNDLQHARQNFPMPAPLLNRRLNEMPDVVMQNIVRQLPGSDLVSLSQTSSEMSRMVRGNTQPVFNQLPTLHQTHQEANRAYVNYVQQTWLGNTNGVLPEQIPQAGISPARTTFVANITDGYGYATVADIQADNAYRSLIHSRNTQAQLREWETALRSIRLD</sequence>
<evidence type="ECO:0000259" key="2">
    <source>
        <dbReference type="PROSITE" id="PS50181"/>
    </source>
</evidence>
<feature type="transmembrane region" description="Helical" evidence="1">
    <location>
        <begin position="40"/>
        <end position="63"/>
    </location>
</feature>
<comment type="caution">
    <text evidence="3">The sequence shown here is derived from an EMBL/GenBank/DDBJ whole genome shotgun (WGS) entry which is preliminary data.</text>
</comment>
<keyword evidence="1" id="KW-0472">Membrane</keyword>
<name>A0ABX3E3V3_9PSED</name>
<dbReference type="InterPro" id="IPR001810">
    <property type="entry name" value="F-box_dom"/>
</dbReference>
<dbReference type="NCBIfam" id="TIGR03696">
    <property type="entry name" value="Rhs_assc_core"/>
    <property type="match status" value="1"/>
</dbReference>
<dbReference type="Proteomes" id="UP000186677">
    <property type="component" value="Unassembled WGS sequence"/>
</dbReference>
<evidence type="ECO:0000313" key="4">
    <source>
        <dbReference type="Proteomes" id="UP000186677"/>
    </source>
</evidence>
<dbReference type="InterPro" id="IPR022385">
    <property type="entry name" value="Rhs_assc_core"/>
</dbReference>
<evidence type="ECO:0000256" key="1">
    <source>
        <dbReference type="SAM" id="Phobius"/>
    </source>
</evidence>
<dbReference type="Pfam" id="PF00646">
    <property type="entry name" value="F-box"/>
    <property type="match status" value="1"/>
</dbReference>
<gene>
    <name evidence="3" type="ORF">BOH73_22740</name>
</gene>
<dbReference type="CDD" id="cd09917">
    <property type="entry name" value="F-box_SF"/>
    <property type="match status" value="1"/>
</dbReference>
<proteinExistence type="predicted"/>
<feature type="domain" description="F-box" evidence="2">
    <location>
        <begin position="196"/>
        <end position="244"/>
    </location>
</feature>
<keyword evidence="1" id="KW-1133">Transmembrane helix</keyword>
<feature type="non-terminal residue" evidence="3">
    <location>
        <position position="1"/>
    </location>
</feature>
<accession>A0ABX3E3V3</accession>
<dbReference type="EMBL" id="MPJC01000031">
    <property type="protein sequence ID" value="OKA17513.1"/>
    <property type="molecule type" value="Genomic_DNA"/>
</dbReference>
<dbReference type="PROSITE" id="PS50181">
    <property type="entry name" value="FBOX"/>
    <property type="match status" value="1"/>
</dbReference>
<keyword evidence="1" id="KW-0812">Transmembrane</keyword>
<keyword evidence="4" id="KW-1185">Reference proteome</keyword>